<comment type="caution">
    <text evidence="1">The sequence shown here is derived from an EMBL/GenBank/DDBJ whole genome shotgun (WGS) entry which is preliminary data.</text>
</comment>
<dbReference type="Proteomes" id="UP000304953">
    <property type="component" value="Unassembled WGS sequence"/>
</dbReference>
<proteinExistence type="predicted"/>
<keyword evidence="2" id="KW-1185">Reference proteome</keyword>
<reference evidence="1" key="1">
    <citation type="submission" date="2019-04" db="EMBL/GenBank/DDBJ databases">
        <title>Microbes associate with the intestines of laboratory mice.</title>
        <authorList>
            <person name="Navarre W."/>
            <person name="Wong E."/>
            <person name="Huang K."/>
            <person name="Tropini C."/>
            <person name="Ng K."/>
            <person name="Yu B."/>
        </authorList>
    </citation>
    <scope>NUCLEOTIDE SEQUENCE</scope>
    <source>
        <strain evidence="1">NM01_1-7b</strain>
    </source>
</reference>
<organism evidence="1 2">
    <name type="scientific">Petralouisia muris</name>
    <dbReference type="NCBI Taxonomy" id="3032872"/>
    <lineage>
        <taxon>Bacteria</taxon>
        <taxon>Bacillati</taxon>
        <taxon>Bacillota</taxon>
        <taxon>Clostridia</taxon>
        <taxon>Lachnospirales</taxon>
        <taxon>Lachnospiraceae</taxon>
        <taxon>Petralouisia</taxon>
    </lineage>
</organism>
<dbReference type="EMBL" id="SRYA01000012">
    <property type="protein sequence ID" value="TGY96911.1"/>
    <property type="molecule type" value="Genomic_DNA"/>
</dbReference>
<evidence type="ECO:0000313" key="2">
    <source>
        <dbReference type="Proteomes" id="UP000304953"/>
    </source>
</evidence>
<sequence length="201" mass="21836">MYSYLKGELVEILEDTIVVEVNHIGYNVHIPASMIDNFTGTGQTVKIYTYLHVKEELMELYGFLTRDDLNIFRLLLGVSGIGPKGALAVLTVMTPDDLRFAVLGEDAKAIAKAPGIGNKTAQRVILELKDKLKLEDVVEQKQANISAKQNDSLSGVKSEAVQALTALGYSSAEAFKAVSGVELVPDITVEEVLKAALKQMI</sequence>
<evidence type="ECO:0000313" key="1">
    <source>
        <dbReference type="EMBL" id="TGY96911.1"/>
    </source>
</evidence>
<accession>A0AC61RYS5</accession>
<protein>
    <submittedName>
        <fullName evidence="1">Holliday junction branch migration protein RuvA</fullName>
    </submittedName>
</protein>
<name>A0AC61RYS5_9FIRM</name>
<gene>
    <name evidence="1" type="primary">ruvA</name>
    <name evidence="1" type="ORF">E5329_07910</name>
</gene>